<evidence type="ECO:0000313" key="1">
    <source>
        <dbReference type="EMBL" id="KKK83431.1"/>
    </source>
</evidence>
<comment type="caution">
    <text evidence="1">The sequence shown here is derived from an EMBL/GenBank/DDBJ whole genome shotgun (WGS) entry which is preliminary data.</text>
</comment>
<accession>A0A0F9BG81</accession>
<evidence type="ECO:0008006" key="2">
    <source>
        <dbReference type="Google" id="ProtNLM"/>
    </source>
</evidence>
<feature type="non-terminal residue" evidence="1">
    <location>
        <position position="57"/>
    </location>
</feature>
<organism evidence="1">
    <name type="scientific">marine sediment metagenome</name>
    <dbReference type="NCBI Taxonomy" id="412755"/>
    <lineage>
        <taxon>unclassified sequences</taxon>
        <taxon>metagenomes</taxon>
        <taxon>ecological metagenomes</taxon>
    </lineage>
</organism>
<dbReference type="EMBL" id="LAZR01052224">
    <property type="protein sequence ID" value="KKK83431.1"/>
    <property type="molecule type" value="Genomic_DNA"/>
</dbReference>
<protein>
    <recommendedName>
        <fullName evidence="2">N-acetyltransferase domain-containing protein</fullName>
    </recommendedName>
</protein>
<dbReference type="AlphaFoldDB" id="A0A0F9BG81"/>
<gene>
    <name evidence="1" type="ORF">LCGC14_2793440</name>
</gene>
<proteinExistence type="predicted"/>
<sequence length="57" mass="6456">MHLRSYKTTEFDEVMQLLKDTGLYFESCDQRDSVNAKSTNDPESIVVAVIDDKIVGC</sequence>
<name>A0A0F9BG81_9ZZZZ</name>
<reference evidence="1" key="1">
    <citation type="journal article" date="2015" name="Nature">
        <title>Complex archaea that bridge the gap between prokaryotes and eukaryotes.</title>
        <authorList>
            <person name="Spang A."/>
            <person name="Saw J.H."/>
            <person name="Jorgensen S.L."/>
            <person name="Zaremba-Niedzwiedzka K."/>
            <person name="Martijn J."/>
            <person name="Lind A.E."/>
            <person name="van Eijk R."/>
            <person name="Schleper C."/>
            <person name="Guy L."/>
            <person name="Ettema T.J."/>
        </authorList>
    </citation>
    <scope>NUCLEOTIDE SEQUENCE</scope>
</reference>